<dbReference type="AlphaFoldDB" id="A0A067MYF9"/>
<keyword evidence="2" id="KW-0812">Transmembrane</keyword>
<evidence type="ECO:0000313" key="4">
    <source>
        <dbReference type="Proteomes" id="UP000027195"/>
    </source>
</evidence>
<evidence type="ECO:0000256" key="1">
    <source>
        <dbReference type="SAM" id="MobiDB-lite"/>
    </source>
</evidence>
<feature type="compositionally biased region" description="Polar residues" evidence="1">
    <location>
        <begin position="185"/>
        <end position="197"/>
    </location>
</feature>
<organism evidence="3 4">
    <name type="scientific">Botryobasidium botryosum (strain FD-172 SS1)</name>
    <dbReference type="NCBI Taxonomy" id="930990"/>
    <lineage>
        <taxon>Eukaryota</taxon>
        <taxon>Fungi</taxon>
        <taxon>Dikarya</taxon>
        <taxon>Basidiomycota</taxon>
        <taxon>Agaricomycotina</taxon>
        <taxon>Agaricomycetes</taxon>
        <taxon>Cantharellales</taxon>
        <taxon>Botryobasidiaceae</taxon>
        <taxon>Botryobasidium</taxon>
    </lineage>
</organism>
<keyword evidence="2" id="KW-0472">Membrane</keyword>
<sequence length="340" mass="35869">MSSSSPSVSTTTATGTSPAQTSSGSNNSGGGGASNSLYLFTFLTTLLLLLAVSCAIVLRSWIIRRRFRRRIEEAIAAGVLLPEQIAAFGGTGQGRHRNFGERPKLWEVSIRTGEGKTHVTSDWADIMPVAANIIPAPSSTEAPPPADQSPPPIPPPPVAVAPPRSYHLFSRPRASPPAQVPPITTPSASTQQNSTDTPGFRHIFSRSRRPTTPILPIVNPASPSSPQQMQLQPIPSTIEQNPAAAAPGSSLQVTVLIALPTPHRPPPAQTTLKGKDKSMEYDEDEDVEELPEVVLGTTEVPWTAPASNPVAGPSGPAADTLERPSTAQRNAELPSTHPYA</sequence>
<feature type="region of interest" description="Disordered" evidence="1">
    <location>
        <begin position="260"/>
        <end position="340"/>
    </location>
</feature>
<feature type="compositionally biased region" description="Acidic residues" evidence="1">
    <location>
        <begin position="281"/>
        <end position="291"/>
    </location>
</feature>
<feature type="region of interest" description="Disordered" evidence="1">
    <location>
        <begin position="1"/>
        <end position="29"/>
    </location>
</feature>
<reference evidence="4" key="1">
    <citation type="journal article" date="2014" name="Proc. Natl. Acad. Sci. U.S.A.">
        <title>Extensive sampling of basidiomycete genomes demonstrates inadequacy of the white-rot/brown-rot paradigm for wood decay fungi.</title>
        <authorList>
            <person name="Riley R."/>
            <person name="Salamov A.A."/>
            <person name="Brown D.W."/>
            <person name="Nagy L.G."/>
            <person name="Floudas D."/>
            <person name="Held B.W."/>
            <person name="Levasseur A."/>
            <person name="Lombard V."/>
            <person name="Morin E."/>
            <person name="Otillar R."/>
            <person name="Lindquist E.A."/>
            <person name="Sun H."/>
            <person name="LaButti K.M."/>
            <person name="Schmutz J."/>
            <person name="Jabbour D."/>
            <person name="Luo H."/>
            <person name="Baker S.E."/>
            <person name="Pisabarro A.G."/>
            <person name="Walton J.D."/>
            <person name="Blanchette R.A."/>
            <person name="Henrissat B."/>
            <person name="Martin F."/>
            <person name="Cullen D."/>
            <person name="Hibbett D.S."/>
            <person name="Grigoriev I.V."/>
        </authorList>
    </citation>
    <scope>NUCLEOTIDE SEQUENCE [LARGE SCALE GENOMIC DNA]</scope>
    <source>
        <strain evidence="4">FD-172 SS1</strain>
    </source>
</reference>
<gene>
    <name evidence="3" type="ORF">BOTBODRAFT_26796</name>
</gene>
<dbReference type="OrthoDB" id="3256943at2759"/>
<proteinExistence type="predicted"/>
<evidence type="ECO:0000313" key="3">
    <source>
        <dbReference type="EMBL" id="KDQ20778.1"/>
    </source>
</evidence>
<dbReference type="InParanoid" id="A0A067MYF9"/>
<accession>A0A067MYF9</accession>
<feature type="compositionally biased region" description="Low complexity" evidence="1">
    <location>
        <begin position="1"/>
        <end position="26"/>
    </location>
</feature>
<dbReference type="EMBL" id="KL198017">
    <property type="protein sequence ID" value="KDQ20778.1"/>
    <property type="molecule type" value="Genomic_DNA"/>
</dbReference>
<feature type="compositionally biased region" description="Pro residues" evidence="1">
    <location>
        <begin position="142"/>
        <end position="160"/>
    </location>
</feature>
<protein>
    <submittedName>
        <fullName evidence="3">Uncharacterized protein</fullName>
    </submittedName>
</protein>
<evidence type="ECO:0000256" key="2">
    <source>
        <dbReference type="SAM" id="Phobius"/>
    </source>
</evidence>
<feature type="compositionally biased region" description="Pro residues" evidence="1">
    <location>
        <begin position="174"/>
        <end position="184"/>
    </location>
</feature>
<feature type="transmembrane region" description="Helical" evidence="2">
    <location>
        <begin position="37"/>
        <end position="62"/>
    </location>
</feature>
<keyword evidence="2" id="KW-1133">Transmembrane helix</keyword>
<dbReference type="Proteomes" id="UP000027195">
    <property type="component" value="Unassembled WGS sequence"/>
</dbReference>
<dbReference type="HOGENOM" id="CLU_731957_0_0_1"/>
<keyword evidence="4" id="KW-1185">Reference proteome</keyword>
<name>A0A067MYF9_BOTB1</name>
<feature type="region of interest" description="Disordered" evidence="1">
    <location>
        <begin position="135"/>
        <end position="230"/>
    </location>
</feature>